<reference evidence="1" key="1">
    <citation type="submission" date="2020-08" db="EMBL/GenBank/DDBJ databases">
        <title>Multicomponent nature underlies the extraordinary mechanical properties of spider dragline silk.</title>
        <authorList>
            <person name="Kono N."/>
            <person name="Nakamura H."/>
            <person name="Mori M."/>
            <person name="Yoshida Y."/>
            <person name="Ohtoshi R."/>
            <person name="Malay A.D."/>
            <person name="Moran D.A.P."/>
            <person name="Tomita M."/>
            <person name="Numata K."/>
            <person name="Arakawa K."/>
        </authorList>
    </citation>
    <scope>NUCLEOTIDE SEQUENCE</scope>
</reference>
<accession>A0A8X6S428</accession>
<name>A0A8X6S428_TRICX</name>
<protein>
    <submittedName>
        <fullName evidence="1">Uncharacterized protein</fullName>
    </submittedName>
</protein>
<proteinExistence type="predicted"/>
<evidence type="ECO:0000313" key="2">
    <source>
        <dbReference type="Proteomes" id="UP000887159"/>
    </source>
</evidence>
<sequence>MCKGSLARDARCSRRQRIDEADITTRVAVDQRAANCLEEAVRSFTAMRSRSRSLRADVIFRRPVPVFGIIRFPSVHCFLTHITAELFHCTRAHIAR</sequence>
<gene>
    <name evidence="1" type="primary">NCL1_23207</name>
    <name evidence="1" type="ORF">TNCV_3107651</name>
</gene>
<keyword evidence="2" id="KW-1185">Reference proteome</keyword>
<organism evidence="1 2">
    <name type="scientific">Trichonephila clavipes</name>
    <name type="common">Golden silk orbweaver</name>
    <name type="synonym">Nephila clavipes</name>
    <dbReference type="NCBI Taxonomy" id="2585209"/>
    <lineage>
        <taxon>Eukaryota</taxon>
        <taxon>Metazoa</taxon>
        <taxon>Ecdysozoa</taxon>
        <taxon>Arthropoda</taxon>
        <taxon>Chelicerata</taxon>
        <taxon>Arachnida</taxon>
        <taxon>Araneae</taxon>
        <taxon>Araneomorphae</taxon>
        <taxon>Entelegynae</taxon>
        <taxon>Araneoidea</taxon>
        <taxon>Nephilidae</taxon>
        <taxon>Trichonephila</taxon>
    </lineage>
</organism>
<dbReference type="AlphaFoldDB" id="A0A8X6S428"/>
<comment type="caution">
    <text evidence="1">The sequence shown here is derived from an EMBL/GenBank/DDBJ whole genome shotgun (WGS) entry which is preliminary data.</text>
</comment>
<evidence type="ECO:0000313" key="1">
    <source>
        <dbReference type="EMBL" id="GFY06086.1"/>
    </source>
</evidence>
<dbReference type="EMBL" id="BMAU01021257">
    <property type="protein sequence ID" value="GFY06086.1"/>
    <property type="molecule type" value="Genomic_DNA"/>
</dbReference>
<dbReference type="Proteomes" id="UP000887159">
    <property type="component" value="Unassembled WGS sequence"/>
</dbReference>